<dbReference type="NCBIfam" id="TIGR01695">
    <property type="entry name" value="murJ_mviN"/>
    <property type="match status" value="1"/>
</dbReference>
<keyword evidence="4 10" id="KW-0133">Cell shape</keyword>
<organism evidence="12 13">
    <name type="scientific">Massilia haematophila</name>
    <dbReference type="NCBI Taxonomy" id="457923"/>
    <lineage>
        <taxon>Bacteria</taxon>
        <taxon>Pseudomonadati</taxon>
        <taxon>Pseudomonadota</taxon>
        <taxon>Betaproteobacteria</taxon>
        <taxon>Burkholderiales</taxon>
        <taxon>Oxalobacteraceae</taxon>
        <taxon>Telluria group</taxon>
        <taxon>Massilia</taxon>
    </lineage>
</organism>
<evidence type="ECO:0000313" key="12">
    <source>
        <dbReference type="EMBL" id="MFC3456854.1"/>
    </source>
</evidence>
<keyword evidence="10 11" id="KW-0961">Cell wall biogenesis/degradation</keyword>
<keyword evidence="13" id="KW-1185">Reference proteome</keyword>
<evidence type="ECO:0000256" key="5">
    <source>
        <dbReference type="ARBA" id="ARBA00022984"/>
    </source>
</evidence>
<dbReference type="InterPro" id="IPR051050">
    <property type="entry name" value="Lipid_II_flippase_MurJ/MviN"/>
</dbReference>
<evidence type="ECO:0000256" key="6">
    <source>
        <dbReference type="ARBA" id="ARBA00022989"/>
    </source>
</evidence>
<keyword evidence="2 10" id="KW-1003">Cell membrane</keyword>
<dbReference type="InterPro" id="IPR004268">
    <property type="entry name" value="MurJ"/>
</dbReference>
<dbReference type="EMBL" id="JBHRVV010000001">
    <property type="protein sequence ID" value="MFC3456854.1"/>
    <property type="molecule type" value="Genomic_DNA"/>
</dbReference>
<keyword evidence="10" id="KW-0997">Cell inner membrane</keyword>
<sequence length="516" mass="55184">MNLLKTLAAISSMTMVSRITGLLRESLFAATFGASNFTDAFNIAFRLPNLLRRLFAEGAFSQAFVPILTEYKTKHGQEATKTLVDHVATVLIWATMLTSVVGILAAPVLIYWIGGGLQREPEAFDAAVVMTRLMFPYIACMAFVAMASGVLNTWRQFKIPAFTPVLLNLSFIFAAVVLSDYFAQPIYAMAVGVCIGGILQVALQLPPLIKLGMLPRLSANPFTGLRDAGVRRMLGKMGPAVFAVAAAQISLLINTTIAASLAAGAVTALQYADRLMELPTALLGVALGTILLPGLAKANTEGDTQEYSSLLDWGLRLTFLLSIPAAVGLATLATPMIATLFHYGAFDAADVNASSLPLMAYSAGLLGFILVKTLAPAFFARQEVRTPVKIAVGVLVATQLMNLVFVPLFGVAGLALSIGVAACLNAALLYRGLRRRNIYVPQPGWGVFFLKLMVAVSVMGAVAWFCQIQFDWLALRAHPLLRGGALLGIIAVCGICYFGVLGALGFRPRDFKRRAK</sequence>
<keyword evidence="6 10" id="KW-1133">Transmembrane helix</keyword>
<keyword evidence="10 11" id="KW-0813">Transport</keyword>
<evidence type="ECO:0000256" key="9">
    <source>
        <dbReference type="ARBA" id="ARBA00061532"/>
    </source>
</evidence>
<feature type="transmembrane region" description="Helical" evidence="10">
    <location>
        <begin position="317"/>
        <end position="338"/>
    </location>
</feature>
<dbReference type="PRINTS" id="PR01806">
    <property type="entry name" value="VIRFACTRMVIN"/>
</dbReference>
<feature type="transmembrane region" description="Helical" evidence="10">
    <location>
        <begin position="185"/>
        <end position="203"/>
    </location>
</feature>
<evidence type="ECO:0000256" key="11">
    <source>
        <dbReference type="PIRNR" id="PIRNR002869"/>
    </source>
</evidence>
<evidence type="ECO:0000256" key="2">
    <source>
        <dbReference type="ARBA" id="ARBA00022475"/>
    </source>
</evidence>
<comment type="caution">
    <text evidence="12">The sequence shown here is derived from an EMBL/GenBank/DDBJ whole genome shotgun (WGS) entry which is preliminary data.</text>
</comment>
<feature type="transmembrane region" description="Helical" evidence="10">
    <location>
        <begin position="390"/>
        <end position="408"/>
    </location>
</feature>
<reference evidence="13" key="1">
    <citation type="journal article" date="2019" name="Int. J. Syst. Evol. Microbiol.">
        <title>The Global Catalogue of Microorganisms (GCM) 10K type strain sequencing project: providing services to taxonomists for standard genome sequencing and annotation.</title>
        <authorList>
            <consortium name="The Broad Institute Genomics Platform"/>
            <consortium name="The Broad Institute Genome Sequencing Center for Infectious Disease"/>
            <person name="Wu L."/>
            <person name="Ma J."/>
        </authorList>
    </citation>
    <scope>NUCLEOTIDE SEQUENCE [LARGE SCALE GENOMIC DNA]</scope>
    <source>
        <strain evidence="13">CCM 7480</strain>
    </source>
</reference>
<accession>A0ABV7PFU4</accession>
<comment type="pathway">
    <text evidence="10">Cell wall biogenesis; peptidoglycan biosynthesis.</text>
</comment>
<feature type="transmembrane region" description="Helical" evidence="10">
    <location>
        <begin position="414"/>
        <end position="433"/>
    </location>
</feature>
<keyword evidence="7 10" id="KW-0472">Membrane</keyword>
<feature type="transmembrane region" description="Helical" evidence="10">
    <location>
        <begin position="445"/>
        <end position="465"/>
    </location>
</feature>
<keyword evidence="3 10" id="KW-0812">Transmembrane</keyword>
<dbReference type="RefSeq" id="WP_312553890.1">
    <property type="nucleotide sequence ID" value="NZ_JBHRVV010000001.1"/>
</dbReference>
<feature type="transmembrane region" description="Helical" evidence="10">
    <location>
        <begin position="161"/>
        <end position="179"/>
    </location>
</feature>
<evidence type="ECO:0000313" key="13">
    <source>
        <dbReference type="Proteomes" id="UP001595665"/>
    </source>
</evidence>
<feature type="transmembrane region" description="Helical" evidence="10">
    <location>
        <begin position="278"/>
        <end position="296"/>
    </location>
</feature>
<gene>
    <name evidence="10 12" type="primary">murJ</name>
    <name evidence="12" type="ORF">ACFOPH_01125</name>
</gene>
<feature type="transmembrane region" description="Helical" evidence="10">
    <location>
        <begin position="485"/>
        <end position="506"/>
    </location>
</feature>
<protein>
    <recommendedName>
        <fullName evidence="10">Probable lipid II flippase MurJ</fullName>
    </recommendedName>
</protein>
<dbReference type="HAMAP" id="MF_02078">
    <property type="entry name" value="MurJ_MviN"/>
    <property type="match status" value="1"/>
</dbReference>
<feature type="transmembrane region" description="Helical" evidence="10">
    <location>
        <begin position="90"/>
        <end position="114"/>
    </location>
</feature>
<name>A0ABV7PFU4_9BURK</name>
<evidence type="ECO:0000256" key="10">
    <source>
        <dbReference type="HAMAP-Rule" id="MF_02078"/>
    </source>
</evidence>
<proteinExistence type="inferred from homology"/>
<evidence type="ECO:0000256" key="4">
    <source>
        <dbReference type="ARBA" id="ARBA00022960"/>
    </source>
</evidence>
<feature type="transmembrane region" description="Helical" evidence="10">
    <location>
        <begin position="358"/>
        <end position="378"/>
    </location>
</feature>
<dbReference type="PANTHER" id="PTHR47019">
    <property type="entry name" value="LIPID II FLIPPASE MURJ"/>
    <property type="match status" value="1"/>
</dbReference>
<evidence type="ECO:0000256" key="7">
    <source>
        <dbReference type="ARBA" id="ARBA00023136"/>
    </source>
</evidence>
<keyword evidence="5 10" id="KW-0573">Peptidoglycan synthesis</keyword>
<dbReference type="PIRSF" id="PIRSF002869">
    <property type="entry name" value="MviN"/>
    <property type="match status" value="1"/>
</dbReference>
<feature type="transmembrane region" description="Helical" evidence="10">
    <location>
        <begin position="240"/>
        <end position="266"/>
    </location>
</feature>
<dbReference type="CDD" id="cd13123">
    <property type="entry name" value="MATE_MurJ_like"/>
    <property type="match status" value="1"/>
</dbReference>
<dbReference type="PANTHER" id="PTHR47019:SF1">
    <property type="entry name" value="LIPID II FLIPPASE MURJ"/>
    <property type="match status" value="1"/>
</dbReference>
<dbReference type="Proteomes" id="UP001595665">
    <property type="component" value="Unassembled WGS sequence"/>
</dbReference>
<feature type="transmembrane region" description="Helical" evidence="10">
    <location>
        <begin position="134"/>
        <end position="154"/>
    </location>
</feature>
<evidence type="ECO:0000256" key="1">
    <source>
        <dbReference type="ARBA" id="ARBA00004651"/>
    </source>
</evidence>
<comment type="function">
    <text evidence="8 10 11">Involved in peptidoglycan biosynthesis. Transports lipid-linked peptidoglycan precursors from the inner to the outer leaflet of the cytoplasmic membrane.</text>
</comment>
<evidence type="ECO:0000256" key="3">
    <source>
        <dbReference type="ARBA" id="ARBA00022692"/>
    </source>
</evidence>
<evidence type="ECO:0000256" key="8">
    <source>
        <dbReference type="ARBA" id="ARBA00060041"/>
    </source>
</evidence>
<comment type="similarity">
    <text evidence="9 10 11">Belongs to the MurJ/MviN family.</text>
</comment>
<dbReference type="Pfam" id="PF03023">
    <property type="entry name" value="MurJ"/>
    <property type="match status" value="1"/>
</dbReference>
<comment type="subcellular location">
    <subcellularLocation>
        <location evidence="10">Cell inner membrane</location>
        <topology evidence="10">Multi-pass membrane protein</topology>
    </subcellularLocation>
    <subcellularLocation>
        <location evidence="1">Cell membrane</location>
        <topology evidence="1">Multi-pass membrane protein</topology>
    </subcellularLocation>
</comment>